<protein>
    <recommendedName>
        <fullName evidence="3">PARCEL domain-containing protein</fullName>
    </recommendedName>
</protein>
<sequence length="836" mass="95183">MKKVESKKKSKSKILLVIAGLLVVFSSITGVTIGLLHSKKEQNKDFIDLSRDISENERFLDILYIENKEEILKHINKILIAKKPNIDIKLEHVTMVFNKNSASVTVVANNAGDVKGEVEMKFYKPDIASLVKNENKDLGLFIVANQQNIIDEIIRRNILQNNKFDQNFNFEKFNKDFDININQQSRTIVVKAKSDSTHYTGEIEFKYQVPFSSLDQVITTVDRLENNSNDTILNRFLELNRNLFNQENVIITKDQLKVEVNTNTAKIILTGNKNYQGEIQVNLEFKTDISNLELNTNAGVFDSADKNIIIDSFISNNREKLQGLTTQDFELVGDIQDTSLTVKVKNNNSRFKGQVVITFSIKDDFNKIKDIVKEINNLNNNDQETVLNRFVELNSDILNSHKITREQLTVSVRDNIGTITVINHPNYQGSIQVNLKSSLKVAKSYLGVLDSDDQQSILRTLNNQNNWSFSLNDLNIEVNGKDVIITGKENKNKKFIGTINVEFGLKASYTTDDKELKRIGFFKNESGKWQIERVRSSVNKIPPNLPRFITSLQKAFSDNNNMTISGLENWDTSNVTDMSQMFRGALYFNQPLGDKFDTSKVINMNSMFERARSFNQPLGDKFDTSNVTNMNSMFSSATYFNQSLGDKFDTSNVTDMSQMFSRASDFNQPLGDKFDTSNVTNMSSMFSEASNFNQPLGDKFDTSNVTDMSQMFQKTSFNQPLGDKFDTSNVTDMSSMFSKASNFNQPLGDKFDTSNVTRMTAMFQGAWSFNQPIGNWDVSKVTDMSFMFNGASNFNQDISNWNITITDLEFLFYFMDGSKINSLRDKLPEVIRKLLN</sequence>
<accession>S6G8Y2</accession>
<dbReference type="RefSeq" id="WP_004427895.1">
    <property type="nucleotide sequence ID" value="NZ_AORK01000011.1"/>
</dbReference>
<reference evidence="1 2" key="1">
    <citation type="journal article" date="2013" name="Genome Announc.">
        <title>Draft Genome Sequences of Mycoplasma auris and Mycoplasma yeatsii, Two Species of the Ear Canal of Caprinae.</title>
        <authorList>
            <person name="Dordet-Frisoni E."/>
            <person name="Baranowski E."/>
            <person name="Barre A."/>
            <person name="Blanchard A."/>
            <person name="Breton M."/>
            <person name="Couture C."/>
            <person name="Dupuy V."/>
            <person name="Gaurivaud P."/>
            <person name="Jacob D."/>
            <person name="Lemaitre C."/>
            <person name="Manso-Silvan L."/>
            <person name="Nikolski M."/>
            <person name="Nouvel L.X."/>
            <person name="Poumarat F."/>
            <person name="Sirand-Pugnet P."/>
            <person name="Thebault P."/>
            <person name="Theil S."/>
            <person name="Thiaucourt F."/>
            <person name="Citti C."/>
            <person name="Tardy F."/>
        </authorList>
    </citation>
    <scope>NUCLEOTIDE SEQUENCE [LARGE SCALE GENOMIC DNA]</scope>
    <source>
        <strain evidence="1 2">13926</strain>
    </source>
</reference>
<dbReference type="NCBIfam" id="TIGR02167">
    <property type="entry name" value="Liste_lipo_26"/>
    <property type="match status" value="5"/>
</dbReference>
<gene>
    <name evidence="1" type="ORF">MYEA_2380</name>
</gene>
<dbReference type="InterPro" id="IPR005046">
    <property type="entry name" value="DUF285"/>
</dbReference>
<dbReference type="InterPro" id="IPR057701">
    <property type="entry name" value="DUF7941"/>
</dbReference>
<dbReference type="AlphaFoldDB" id="S6G8Y2"/>
<evidence type="ECO:0008006" key="3">
    <source>
        <dbReference type="Google" id="ProtNLM"/>
    </source>
</evidence>
<dbReference type="InterPro" id="IPR011889">
    <property type="entry name" value="Liste_lipo_26"/>
</dbReference>
<proteinExistence type="predicted"/>
<evidence type="ECO:0000313" key="1">
    <source>
        <dbReference type="EMBL" id="EOA07370.1"/>
    </source>
</evidence>
<dbReference type="PATRIC" id="fig|1188240.3.peg.240"/>
<evidence type="ECO:0000313" key="2">
    <source>
        <dbReference type="Proteomes" id="UP000015348"/>
    </source>
</evidence>
<dbReference type="EMBL" id="AORK01000011">
    <property type="protein sequence ID" value="EOA07370.1"/>
    <property type="molecule type" value="Genomic_DNA"/>
</dbReference>
<comment type="caution">
    <text evidence="1">The sequence shown here is derived from an EMBL/GenBank/DDBJ whole genome shotgun (WGS) entry which is preliminary data.</text>
</comment>
<dbReference type="Pfam" id="PF03382">
    <property type="entry name" value="DUF285"/>
    <property type="match status" value="2"/>
</dbReference>
<name>S6G8Y2_9MOLU</name>
<dbReference type="Proteomes" id="UP000015348">
    <property type="component" value="Unassembled WGS sequence"/>
</dbReference>
<dbReference type="Pfam" id="PF25613">
    <property type="entry name" value="DUF7941"/>
    <property type="match status" value="1"/>
</dbReference>
<dbReference type="eggNOG" id="COG3291">
    <property type="taxonomic scope" value="Bacteria"/>
</dbReference>
<organism evidence="1 2">
    <name type="scientific">Mycoplasma yeatsii 13926</name>
    <dbReference type="NCBI Taxonomy" id="1188240"/>
    <lineage>
        <taxon>Bacteria</taxon>
        <taxon>Bacillati</taxon>
        <taxon>Mycoplasmatota</taxon>
        <taxon>Mollicutes</taxon>
        <taxon>Mycoplasmataceae</taxon>
        <taxon>Mycoplasma</taxon>
    </lineage>
</organism>